<proteinExistence type="predicted"/>
<evidence type="ECO:0000313" key="2">
    <source>
        <dbReference type="EMBL" id="MFC3284000.1"/>
    </source>
</evidence>
<dbReference type="Proteomes" id="UP001595579">
    <property type="component" value="Unassembled WGS sequence"/>
</dbReference>
<dbReference type="EMBL" id="JBHRUG010000019">
    <property type="protein sequence ID" value="MFC3284000.1"/>
    <property type="molecule type" value="Genomic_DNA"/>
</dbReference>
<evidence type="ECO:0000256" key="1">
    <source>
        <dbReference type="SAM" id="SignalP"/>
    </source>
</evidence>
<keyword evidence="1" id="KW-0732">Signal</keyword>
<accession>A0ABV7LP51</accession>
<gene>
    <name evidence="2" type="ORF">ACFOEV_10315</name>
</gene>
<keyword evidence="3" id="KW-1185">Reference proteome</keyword>
<name>A0ABV7LP51_9GAMM</name>
<feature type="chain" id="PRO_5045455656" evidence="1">
    <location>
        <begin position="23"/>
        <end position="146"/>
    </location>
</feature>
<comment type="caution">
    <text evidence="2">The sequence shown here is derived from an EMBL/GenBank/DDBJ whole genome shotgun (WGS) entry which is preliminary data.</text>
</comment>
<organism evidence="2 3">
    <name type="scientific">Litchfieldella rifensis</name>
    <dbReference type="NCBI Taxonomy" id="762643"/>
    <lineage>
        <taxon>Bacteria</taxon>
        <taxon>Pseudomonadati</taxon>
        <taxon>Pseudomonadota</taxon>
        <taxon>Gammaproteobacteria</taxon>
        <taxon>Oceanospirillales</taxon>
        <taxon>Halomonadaceae</taxon>
        <taxon>Litchfieldella</taxon>
    </lineage>
</organism>
<feature type="signal peptide" evidence="1">
    <location>
        <begin position="1"/>
        <end position="22"/>
    </location>
</feature>
<dbReference type="SUPFAM" id="SSF89260">
    <property type="entry name" value="Collagen-binding domain"/>
    <property type="match status" value="1"/>
</dbReference>
<protein>
    <submittedName>
        <fullName evidence="2">Uncharacterized protein</fullName>
    </submittedName>
</protein>
<dbReference type="PROSITE" id="PS51257">
    <property type="entry name" value="PROKAR_LIPOPROTEIN"/>
    <property type="match status" value="1"/>
</dbReference>
<reference evidence="3" key="1">
    <citation type="journal article" date="2019" name="Int. J. Syst. Evol. Microbiol.">
        <title>The Global Catalogue of Microorganisms (GCM) 10K type strain sequencing project: providing services to taxonomists for standard genome sequencing and annotation.</title>
        <authorList>
            <consortium name="The Broad Institute Genomics Platform"/>
            <consortium name="The Broad Institute Genome Sequencing Center for Infectious Disease"/>
            <person name="Wu L."/>
            <person name="Ma J."/>
        </authorList>
    </citation>
    <scope>NUCLEOTIDE SEQUENCE [LARGE SCALE GENOMIC DNA]</scope>
    <source>
        <strain evidence="3">CECT 7698</strain>
    </source>
</reference>
<dbReference type="Gene3D" id="2.60.120.380">
    <property type="match status" value="1"/>
</dbReference>
<evidence type="ECO:0000313" key="3">
    <source>
        <dbReference type="Proteomes" id="UP001595579"/>
    </source>
</evidence>
<sequence length="146" mass="16163">MRSFIGVLAVSFLVVLSGCASTFDPRDRAIQLTAGQPQQGFLGPGTDIYVFTLDKPSDVVLESRVAIASSMAVTPNAVLYDAEGNVVRRDWRSGDWENFRIAITLPAGTWYLHVYDGQACFSMMDDDCMEGDRNYEVSLEVTELPR</sequence>
<dbReference type="RefSeq" id="WP_386773535.1">
    <property type="nucleotide sequence ID" value="NZ_JBHRUG010000019.1"/>
</dbReference>